<proteinExistence type="predicted"/>
<dbReference type="OrthoDB" id="5324744at2759"/>
<keyword evidence="2" id="KW-1185">Reference proteome</keyword>
<dbReference type="InParanoid" id="A0A1D2VA58"/>
<dbReference type="EMBL" id="KV454491">
    <property type="protein sequence ID" value="ODV58566.1"/>
    <property type="molecule type" value="Genomic_DNA"/>
</dbReference>
<dbReference type="InterPro" id="IPR036322">
    <property type="entry name" value="WD40_repeat_dom_sf"/>
</dbReference>
<dbReference type="FunCoup" id="A0A1D2VA58">
    <property type="interactions" value="27"/>
</dbReference>
<dbReference type="SUPFAM" id="SSF50978">
    <property type="entry name" value="WD40 repeat-like"/>
    <property type="match status" value="1"/>
</dbReference>
<dbReference type="Proteomes" id="UP000095038">
    <property type="component" value="Unassembled WGS sequence"/>
</dbReference>
<accession>A0A1D2VA58</accession>
<dbReference type="STRING" id="1344418.A0A1D2VA58"/>
<protein>
    <submittedName>
        <fullName evidence="1">Uncharacterized protein</fullName>
    </submittedName>
</protein>
<dbReference type="GeneID" id="30967655"/>
<name>A0A1D2VA58_9ASCO</name>
<sequence length="1037" mass="114461">MSCFSAPDVFLKALDRLEKLLYLPALLDPSSAAIVYAAVSDPVILSCGCIFSSALFLSSSSSTCPICLLSPVFKVSNLNILRKLAKYISNYKALFRKNSSSLAPLSGTSHTRNIPLQSSKGLDHNQTFLQSSSNTTTIKKNNKKKFVKFEYTEKRHIDAIKEIKKKHEDEKFLNRSLFDPVLRDNCENKSLLAIFDNVAKKIKNNSDQNIDKNNDNTIRNANIIITSSDPNTISNNISNISNNISNISNDNNITIPIIDQPIKLLSNTPVSSSPQQISDIYFKLNPSYLNPNLTKNNISINNNLFPPKTVSFTNQPPSSLPFASFSSNNNIDRNISSSNTNPPIISSVDPLDTSQYIPPSSSSPIPIPIQNTIQNTIPNSNSNSKISSLSKSLSNVIRKSASVSSLLKKKSSFSNLNSISNASSNLIQISNQTLNQNLNQNSISDSQSTSSNILSLNNNKNNNIIMINNNNNSNDSIKFGSSYNSFPPKSNLSYISSPSNYPSVTIPLANYEARFSTNFPIYRKKIQHPFKLNRKNYLKRPDFIGTALSPLATKFALIDEKRWFVYKISSNSNKKPSLLCCGNKDGDYGTNFENLIQYNPYNNNLSPNIDLLINGNSQAKEFIKKGIWEFSFVALSENLLVIYGKRLIRIYDVSNNGMPIYTRYGISVRCMDISPIENLIALGLTKKDKATDGEGSIILLIQLSFQPNFNFNLNNADSNINNINNENNNDGNNSFILDSNIPTISTYRNSNSSSAASNPSSPTISSFFNNIVNTNNTTTNNNNINASKLIYSQGSSVKSPGEISTNDGNSSNARSFNFTLTSVDHKLITLGYNDPINVVKFSKDGVYLSCATILESRFMVINVRNPADVRLVMKSKKDIDTAYESEGITDLEFVDADNNLMVVSSVAFKTPPVLIETLIPKSNPDLLFTQPRLKARINNIGSAIHRCTASPRGYALSLLNKKGDVFIVDISGAQEIRRILMVDNVMSATKKSESASLGFSADGYKLFIIDRRGTLYIDDFIAGTPQSPDVTKCKSVL</sequence>
<dbReference type="RefSeq" id="XP_020044873.1">
    <property type="nucleotide sequence ID" value="XM_020194019.1"/>
</dbReference>
<reference evidence="2" key="1">
    <citation type="submission" date="2016-05" db="EMBL/GenBank/DDBJ databases">
        <title>Comparative genomics of biotechnologically important yeasts.</title>
        <authorList>
            <consortium name="DOE Joint Genome Institute"/>
            <person name="Riley R."/>
            <person name="Haridas S."/>
            <person name="Wolfe K.H."/>
            <person name="Lopes M.R."/>
            <person name="Hittinger C.T."/>
            <person name="Goker M."/>
            <person name="Salamov A."/>
            <person name="Wisecaver J."/>
            <person name="Long T.M."/>
            <person name="Aerts A.L."/>
            <person name="Barry K."/>
            <person name="Choi C."/>
            <person name="Clum A."/>
            <person name="Coughlan A.Y."/>
            <person name="Deshpande S."/>
            <person name="Douglass A.P."/>
            <person name="Hanson S.J."/>
            <person name="Klenk H.-P."/>
            <person name="Labutti K."/>
            <person name="Lapidus A."/>
            <person name="Lindquist E."/>
            <person name="Lipzen A."/>
            <person name="Meier-Kolthoff J.P."/>
            <person name="Ohm R.A."/>
            <person name="Otillar R.P."/>
            <person name="Pangilinan J."/>
            <person name="Peng Y."/>
            <person name="Rokas A."/>
            <person name="Rosa C.A."/>
            <person name="Scheuner C."/>
            <person name="Sibirny A.A."/>
            <person name="Slot J.C."/>
            <person name="Stielow J.B."/>
            <person name="Sun H."/>
            <person name="Kurtzman C.P."/>
            <person name="Blackwell M."/>
            <person name="Grigoriev I.V."/>
            <person name="Jeffries T.W."/>
        </authorList>
    </citation>
    <scope>NUCLEOTIDE SEQUENCE [LARGE SCALE GENOMIC DNA]</scope>
    <source>
        <strain evidence="2">DSM 1968</strain>
    </source>
</reference>
<evidence type="ECO:0000313" key="1">
    <source>
        <dbReference type="EMBL" id="ODV58566.1"/>
    </source>
</evidence>
<gene>
    <name evidence="1" type="ORF">ASCRUDRAFT_77817</name>
</gene>
<evidence type="ECO:0000313" key="2">
    <source>
        <dbReference type="Proteomes" id="UP000095038"/>
    </source>
</evidence>
<organism evidence="1 2">
    <name type="scientific">Ascoidea rubescens DSM 1968</name>
    <dbReference type="NCBI Taxonomy" id="1344418"/>
    <lineage>
        <taxon>Eukaryota</taxon>
        <taxon>Fungi</taxon>
        <taxon>Dikarya</taxon>
        <taxon>Ascomycota</taxon>
        <taxon>Saccharomycotina</taxon>
        <taxon>Saccharomycetes</taxon>
        <taxon>Ascoideaceae</taxon>
        <taxon>Ascoidea</taxon>
    </lineage>
</organism>
<dbReference type="AlphaFoldDB" id="A0A1D2VA58"/>